<dbReference type="OrthoDB" id="236568at2"/>
<evidence type="ECO:0000313" key="6">
    <source>
        <dbReference type="EMBL" id="QBB72136.1"/>
    </source>
</evidence>
<sequence>MKILIADDEPLARARLAALLHDCVAVEVVGEAGNGLETLQAAAALAPDLVLLDIRMPDMDGLEVARHLSALEKPPAIIFCTAYDEHALAAFEAHAIDYLLKPIRLERLQAALERARRFSATQTSAAAPAVVAGITRTHICARVRGNLVLVPVVDIDYLLAEDKYVLVRHRHGEVLIEEALKNMEDEFIERFVRIHRNCLVARDRMAGMTRASDGRIFVQVIGQETSLEVSRRNLPGLRKLVRTL</sequence>
<dbReference type="Proteomes" id="UP000291562">
    <property type="component" value="Chromosome"/>
</dbReference>
<dbReference type="InterPro" id="IPR001789">
    <property type="entry name" value="Sig_transdc_resp-reg_receiver"/>
</dbReference>
<dbReference type="KEGG" id="xbc:ELE36_18170"/>
<protein>
    <submittedName>
        <fullName evidence="6">Response regulator transcription factor</fullName>
    </submittedName>
</protein>
<evidence type="ECO:0000256" key="2">
    <source>
        <dbReference type="ARBA" id="ARBA00023125"/>
    </source>
</evidence>
<keyword evidence="1" id="KW-0902">Two-component regulatory system</keyword>
<dbReference type="GO" id="GO:0000156">
    <property type="term" value="F:phosphorelay response regulator activity"/>
    <property type="evidence" value="ECO:0007669"/>
    <property type="project" value="TreeGrafter"/>
</dbReference>
<dbReference type="GO" id="GO:0000976">
    <property type="term" value="F:transcription cis-regulatory region binding"/>
    <property type="evidence" value="ECO:0007669"/>
    <property type="project" value="TreeGrafter"/>
</dbReference>
<reference evidence="6 7" key="1">
    <citation type="submission" date="2019-01" db="EMBL/GenBank/DDBJ databases">
        <title>Pseudolysobacter antarctica gen. nov., sp. nov., isolated from Fildes Peninsula, Antarctica.</title>
        <authorList>
            <person name="Wei Z."/>
            <person name="Peng F."/>
        </authorList>
    </citation>
    <scope>NUCLEOTIDE SEQUENCE [LARGE SCALE GENOMIC DNA]</scope>
    <source>
        <strain evidence="6 7">AQ6-296</strain>
    </source>
</reference>
<dbReference type="GO" id="GO:0032993">
    <property type="term" value="C:protein-DNA complex"/>
    <property type="evidence" value="ECO:0007669"/>
    <property type="project" value="TreeGrafter"/>
</dbReference>
<proteinExistence type="predicted"/>
<evidence type="ECO:0000313" key="7">
    <source>
        <dbReference type="Proteomes" id="UP000291562"/>
    </source>
</evidence>
<dbReference type="Pfam" id="PF04397">
    <property type="entry name" value="LytTR"/>
    <property type="match status" value="1"/>
</dbReference>
<dbReference type="RefSeq" id="WP_129835813.1">
    <property type="nucleotide sequence ID" value="NZ_CP035704.1"/>
</dbReference>
<evidence type="ECO:0000256" key="3">
    <source>
        <dbReference type="PROSITE-ProRule" id="PRU00169"/>
    </source>
</evidence>
<feature type="domain" description="Response regulatory" evidence="4">
    <location>
        <begin position="2"/>
        <end position="116"/>
    </location>
</feature>
<dbReference type="SMART" id="SM00850">
    <property type="entry name" value="LytTR"/>
    <property type="match status" value="1"/>
</dbReference>
<dbReference type="InterPro" id="IPR039420">
    <property type="entry name" value="WalR-like"/>
</dbReference>
<dbReference type="SUPFAM" id="SSF52172">
    <property type="entry name" value="CheY-like"/>
    <property type="match status" value="1"/>
</dbReference>
<keyword evidence="2" id="KW-0238">DNA-binding</keyword>
<dbReference type="GO" id="GO:0006355">
    <property type="term" value="P:regulation of DNA-templated transcription"/>
    <property type="evidence" value="ECO:0007669"/>
    <property type="project" value="TreeGrafter"/>
</dbReference>
<evidence type="ECO:0000259" key="5">
    <source>
        <dbReference type="PROSITE" id="PS50930"/>
    </source>
</evidence>
<dbReference type="InterPro" id="IPR011006">
    <property type="entry name" value="CheY-like_superfamily"/>
</dbReference>
<dbReference type="GO" id="GO:0005829">
    <property type="term" value="C:cytosol"/>
    <property type="evidence" value="ECO:0007669"/>
    <property type="project" value="TreeGrafter"/>
</dbReference>
<dbReference type="PANTHER" id="PTHR48111">
    <property type="entry name" value="REGULATOR OF RPOS"/>
    <property type="match status" value="1"/>
</dbReference>
<dbReference type="SMART" id="SM00448">
    <property type="entry name" value="REC"/>
    <property type="match status" value="1"/>
</dbReference>
<dbReference type="PROSITE" id="PS50110">
    <property type="entry name" value="RESPONSE_REGULATORY"/>
    <property type="match status" value="1"/>
</dbReference>
<feature type="domain" description="HTH LytTR-type" evidence="5">
    <location>
        <begin position="139"/>
        <end position="243"/>
    </location>
</feature>
<evidence type="ECO:0000256" key="1">
    <source>
        <dbReference type="ARBA" id="ARBA00023012"/>
    </source>
</evidence>
<keyword evidence="3" id="KW-0597">Phosphoprotein</keyword>
<organism evidence="6 7">
    <name type="scientific">Pseudolysobacter antarcticus</name>
    <dbReference type="NCBI Taxonomy" id="2511995"/>
    <lineage>
        <taxon>Bacteria</taxon>
        <taxon>Pseudomonadati</taxon>
        <taxon>Pseudomonadota</taxon>
        <taxon>Gammaproteobacteria</taxon>
        <taxon>Lysobacterales</taxon>
        <taxon>Rhodanobacteraceae</taxon>
        <taxon>Pseudolysobacter</taxon>
    </lineage>
</organism>
<dbReference type="EMBL" id="CP035704">
    <property type="protein sequence ID" value="QBB72136.1"/>
    <property type="molecule type" value="Genomic_DNA"/>
</dbReference>
<dbReference type="AlphaFoldDB" id="A0A411HNT7"/>
<accession>A0A411HNT7</accession>
<evidence type="ECO:0000259" key="4">
    <source>
        <dbReference type="PROSITE" id="PS50110"/>
    </source>
</evidence>
<dbReference type="Pfam" id="PF00072">
    <property type="entry name" value="Response_reg"/>
    <property type="match status" value="1"/>
</dbReference>
<dbReference type="PROSITE" id="PS50930">
    <property type="entry name" value="HTH_LYTTR"/>
    <property type="match status" value="1"/>
</dbReference>
<name>A0A411HNT7_9GAMM</name>
<gene>
    <name evidence="6" type="ORF">ELE36_18170</name>
</gene>
<keyword evidence="7" id="KW-1185">Reference proteome</keyword>
<dbReference type="InterPro" id="IPR007492">
    <property type="entry name" value="LytTR_DNA-bd_dom"/>
</dbReference>
<dbReference type="PANTHER" id="PTHR48111:SF3">
    <property type="entry name" value="TRANSCRIPTIONAL REGULATORY PROTEIN BTSR"/>
    <property type="match status" value="1"/>
</dbReference>
<dbReference type="Gene3D" id="3.40.50.2300">
    <property type="match status" value="1"/>
</dbReference>
<feature type="modified residue" description="4-aspartylphosphate" evidence="3">
    <location>
        <position position="53"/>
    </location>
</feature>
<dbReference type="Gene3D" id="2.40.50.1020">
    <property type="entry name" value="LytTr DNA-binding domain"/>
    <property type="match status" value="1"/>
</dbReference>